<gene>
    <name evidence="3" type="ORF">BN977_02711</name>
</gene>
<protein>
    <submittedName>
        <fullName evidence="3">O-methyltransferase involved in polyketide biosynthesis</fullName>
    </submittedName>
</protein>
<dbReference type="PIRSF" id="PIRSF028177">
    <property type="entry name" value="Polyketide_synth_Omtfrase_TcmP"/>
    <property type="match status" value="1"/>
</dbReference>
<name>W9BKH2_MYCCO</name>
<dbReference type="Gene3D" id="3.40.50.150">
    <property type="entry name" value="Vaccinia Virus protein VP39"/>
    <property type="match status" value="1"/>
</dbReference>
<dbReference type="STRING" id="258533.BN977_02711"/>
<reference evidence="3" key="1">
    <citation type="submission" date="2014-03" db="EMBL/GenBank/DDBJ databases">
        <title>Draft Genome Sequence of Mycobacterium cosmeticum DSM 44829.</title>
        <authorList>
            <person name="Croce O."/>
            <person name="Robert C."/>
            <person name="Raoult D."/>
            <person name="Drancourt M."/>
        </authorList>
    </citation>
    <scope>NUCLEOTIDE SEQUENCE [LARGE SCALE GENOMIC DNA]</scope>
    <source>
        <strain evidence="3">DSM 44829</strain>
    </source>
</reference>
<dbReference type="PANTHER" id="PTHR43619:SF2">
    <property type="entry name" value="S-ADENOSYL-L-METHIONINE-DEPENDENT METHYLTRANSFERASES SUPERFAMILY PROTEIN"/>
    <property type="match status" value="1"/>
</dbReference>
<keyword evidence="2" id="KW-0808">Transferase</keyword>
<sequence>MVTDNVKVDLSGAPQTMLATFYAKALDADLPNSILHDRWAKQIVGRIDYDWTRTTMTAGRSPAVTTRSAHFDDWTRQFLAVHPEAVVLHLGCGLDSRFFRVNPGPGVQWYDIDYPEVAGLRERLYSGEGASAATGDGPGEASAARYRVIAASVTDPAWLADIPADRPVLMLGEGLTMYLTEADGTALLRRIVARFPSGELQFDAFSRFGIKAQWTNSVVRKSGATLYWGINRPDEIVAAVPGVRLLAWQSPFETASFRQVSLPFRLMARAMSAVPAAKYMAQYHRYAF</sequence>
<dbReference type="EMBL" id="CCBB010000001">
    <property type="protein sequence ID" value="CDO07895.1"/>
    <property type="molecule type" value="Genomic_DNA"/>
</dbReference>
<evidence type="ECO:0000256" key="2">
    <source>
        <dbReference type="ARBA" id="ARBA00022679"/>
    </source>
</evidence>
<dbReference type="Proteomes" id="UP000028870">
    <property type="component" value="Unassembled WGS sequence"/>
</dbReference>
<keyword evidence="4" id="KW-1185">Reference proteome</keyword>
<accession>W9BKH2</accession>
<organism evidence="3 4">
    <name type="scientific">Mycolicibacterium cosmeticum</name>
    <dbReference type="NCBI Taxonomy" id="258533"/>
    <lineage>
        <taxon>Bacteria</taxon>
        <taxon>Bacillati</taxon>
        <taxon>Actinomycetota</taxon>
        <taxon>Actinomycetes</taxon>
        <taxon>Mycobacteriales</taxon>
        <taxon>Mycobacteriaceae</taxon>
        <taxon>Mycolicibacterium</taxon>
    </lineage>
</organism>
<keyword evidence="1" id="KW-0489">Methyltransferase</keyword>
<dbReference type="Pfam" id="PF04072">
    <property type="entry name" value="LCM"/>
    <property type="match status" value="1"/>
</dbReference>
<dbReference type="eggNOG" id="COG3315">
    <property type="taxonomic scope" value="Bacteria"/>
</dbReference>
<dbReference type="GO" id="GO:0008168">
    <property type="term" value="F:methyltransferase activity"/>
    <property type="evidence" value="ECO:0007669"/>
    <property type="project" value="UniProtKB-KW"/>
</dbReference>
<dbReference type="InterPro" id="IPR007213">
    <property type="entry name" value="Ppm1/Ppm2/Tcmp"/>
</dbReference>
<evidence type="ECO:0000256" key="1">
    <source>
        <dbReference type="ARBA" id="ARBA00022603"/>
    </source>
</evidence>
<evidence type="ECO:0000313" key="3">
    <source>
        <dbReference type="EMBL" id="CDO07895.1"/>
    </source>
</evidence>
<dbReference type="InterPro" id="IPR029063">
    <property type="entry name" value="SAM-dependent_MTases_sf"/>
</dbReference>
<evidence type="ECO:0000313" key="4">
    <source>
        <dbReference type="Proteomes" id="UP000028870"/>
    </source>
</evidence>
<dbReference type="InterPro" id="IPR016874">
    <property type="entry name" value="TcmP-like"/>
</dbReference>
<dbReference type="GO" id="GO:0032259">
    <property type="term" value="P:methylation"/>
    <property type="evidence" value="ECO:0007669"/>
    <property type="project" value="UniProtKB-KW"/>
</dbReference>
<reference evidence="3" key="2">
    <citation type="submission" date="2014-03" db="EMBL/GenBank/DDBJ databases">
        <authorList>
            <person name="Urmite Genomes"/>
        </authorList>
    </citation>
    <scope>NUCLEOTIDE SEQUENCE</scope>
    <source>
        <strain evidence="3">DSM 44829</strain>
    </source>
</reference>
<dbReference type="PANTHER" id="PTHR43619">
    <property type="entry name" value="S-ADENOSYL-L-METHIONINE-DEPENDENT METHYLTRANSFERASE YKTD-RELATED"/>
    <property type="match status" value="1"/>
</dbReference>
<dbReference type="SUPFAM" id="SSF53335">
    <property type="entry name" value="S-adenosyl-L-methionine-dependent methyltransferases"/>
    <property type="match status" value="1"/>
</dbReference>
<dbReference type="AlphaFoldDB" id="W9BKH2"/>
<proteinExistence type="predicted"/>
<comment type="caution">
    <text evidence="3">The sequence shown here is derived from an EMBL/GenBank/DDBJ whole genome shotgun (WGS) entry which is preliminary data.</text>
</comment>